<dbReference type="EMBL" id="JAINUF010000021">
    <property type="protein sequence ID" value="KAJ8335253.1"/>
    <property type="molecule type" value="Genomic_DNA"/>
</dbReference>
<sequence>MRPHQFEGDRERHRSDRRGACRRGRRRDAVGYRIRRLARTLAPSEECRGWSEPGRGRTKLGRSIPGLCP</sequence>
<proteinExistence type="predicted"/>
<dbReference type="Proteomes" id="UP001152622">
    <property type="component" value="Chromosome 21"/>
</dbReference>
<feature type="region of interest" description="Disordered" evidence="1">
    <location>
        <begin position="1"/>
        <end position="26"/>
    </location>
</feature>
<name>A0A9Q1EAG6_SYNKA</name>
<protein>
    <submittedName>
        <fullName evidence="2">Uncharacterized protein</fullName>
    </submittedName>
</protein>
<accession>A0A9Q1EAG6</accession>
<gene>
    <name evidence="2" type="ORF">SKAU_G00408920</name>
</gene>
<comment type="caution">
    <text evidence="2">The sequence shown here is derived from an EMBL/GenBank/DDBJ whole genome shotgun (WGS) entry which is preliminary data.</text>
</comment>
<reference evidence="2" key="1">
    <citation type="journal article" date="2023" name="Science">
        <title>Genome structures resolve the early diversification of teleost fishes.</title>
        <authorList>
            <person name="Parey E."/>
            <person name="Louis A."/>
            <person name="Montfort J."/>
            <person name="Bouchez O."/>
            <person name="Roques C."/>
            <person name="Iampietro C."/>
            <person name="Lluch J."/>
            <person name="Castinel A."/>
            <person name="Donnadieu C."/>
            <person name="Desvignes T."/>
            <person name="Floi Bucao C."/>
            <person name="Jouanno E."/>
            <person name="Wen M."/>
            <person name="Mejri S."/>
            <person name="Dirks R."/>
            <person name="Jansen H."/>
            <person name="Henkel C."/>
            <person name="Chen W.J."/>
            <person name="Zahm M."/>
            <person name="Cabau C."/>
            <person name="Klopp C."/>
            <person name="Thompson A.W."/>
            <person name="Robinson-Rechavi M."/>
            <person name="Braasch I."/>
            <person name="Lecointre G."/>
            <person name="Bobe J."/>
            <person name="Postlethwait J.H."/>
            <person name="Berthelot C."/>
            <person name="Roest Crollius H."/>
            <person name="Guiguen Y."/>
        </authorList>
    </citation>
    <scope>NUCLEOTIDE SEQUENCE</scope>
    <source>
        <strain evidence="2">WJC10195</strain>
    </source>
</reference>
<feature type="region of interest" description="Disordered" evidence="1">
    <location>
        <begin position="45"/>
        <end position="69"/>
    </location>
</feature>
<evidence type="ECO:0000313" key="3">
    <source>
        <dbReference type="Proteomes" id="UP001152622"/>
    </source>
</evidence>
<keyword evidence="3" id="KW-1185">Reference proteome</keyword>
<evidence type="ECO:0000256" key="1">
    <source>
        <dbReference type="SAM" id="MobiDB-lite"/>
    </source>
</evidence>
<evidence type="ECO:0000313" key="2">
    <source>
        <dbReference type="EMBL" id="KAJ8335253.1"/>
    </source>
</evidence>
<feature type="compositionally biased region" description="Basic and acidic residues" evidence="1">
    <location>
        <begin position="1"/>
        <end position="19"/>
    </location>
</feature>
<dbReference type="AlphaFoldDB" id="A0A9Q1EAG6"/>
<organism evidence="2 3">
    <name type="scientific">Synaphobranchus kaupii</name>
    <name type="common">Kaup's arrowtooth eel</name>
    <dbReference type="NCBI Taxonomy" id="118154"/>
    <lineage>
        <taxon>Eukaryota</taxon>
        <taxon>Metazoa</taxon>
        <taxon>Chordata</taxon>
        <taxon>Craniata</taxon>
        <taxon>Vertebrata</taxon>
        <taxon>Euteleostomi</taxon>
        <taxon>Actinopterygii</taxon>
        <taxon>Neopterygii</taxon>
        <taxon>Teleostei</taxon>
        <taxon>Anguilliformes</taxon>
        <taxon>Synaphobranchidae</taxon>
        <taxon>Synaphobranchus</taxon>
    </lineage>
</organism>